<evidence type="ECO:0000313" key="1">
    <source>
        <dbReference type="EMBL" id="KAF9645407.1"/>
    </source>
</evidence>
<accession>A0ACB6Z796</accession>
<protein>
    <submittedName>
        <fullName evidence="1">Uncharacterized protein</fullName>
    </submittedName>
</protein>
<comment type="caution">
    <text evidence="1">The sequence shown here is derived from an EMBL/GenBank/DDBJ whole genome shotgun (WGS) entry which is preliminary data.</text>
</comment>
<reference evidence="1" key="1">
    <citation type="submission" date="2019-10" db="EMBL/GenBank/DDBJ databases">
        <authorList>
            <consortium name="DOE Joint Genome Institute"/>
            <person name="Kuo A."/>
            <person name="Miyauchi S."/>
            <person name="Kiss E."/>
            <person name="Drula E."/>
            <person name="Kohler A."/>
            <person name="Sanchez-Garcia M."/>
            <person name="Andreopoulos B."/>
            <person name="Barry K.W."/>
            <person name="Bonito G."/>
            <person name="Buee M."/>
            <person name="Carver A."/>
            <person name="Chen C."/>
            <person name="Cichocki N."/>
            <person name="Clum A."/>
            <person name="Culley D."/>
            <person name="Crous P.W."/>
            <person name="Fauchery L."/>
            <person name="Girlanda M."/>
            <person name="Hayes R."/>
            <person name="Keri Z."/>
            <person name="Labutti K."/>
            <person name="Lipzen A."/>
            <person name="Lombard V."/>
            <person name="Magnuson J."/>
            <person name="Maillard F."/>
            <person name="Morin E."/>
            <person name="Murat C."/>
            <person name="Nolan M."/>
            <person name="Ohm R."/>
            <person name="Pangilinan J."/>
            <person name="Pereira M."/>
            <person name="Perotto S."/>
            <person name="Peter M."/>
            <person name="Riley R."/>
            <person name="Sitrit Y."/>
            <person name="Stielow B."/>
            <person name="Szollosi G."/>
            <person name="Zifcakova L."/>
            <person name="Stursova M."/>
            <person name="Spatafora J.W."/>
            <person name="Tedersoo L."/>
            <person name="Vaario L.-M."/>
            <person name="Yamada A."/>
            <person name="Yan M."/>
            <person name="Wang P."/>
            <person name="Xu J."/>
            <person name="Bruns T."/>
            <person name="Baldrian P."/>
            <person name="Vilgalys R."/>
            <person name="Henrissat B."/>
            <person name="Grigoriev I.V."/>
            <person name="Hibbett D."/>
            <person name="Nagy L.G."/>
            <person name="Martin F.M."/>
        </authorList>
    </citation>
    <scope>NUCLEOTIDE SEQUENCE</scope>
    <source>
        <strain evidence="1">P2</strain>
    </source>
</reference>
<reference evidence="1" key="2">
    <citation type="journal article" date="2020" name="Nat. Commun.">
        <title>Large-scale genome sequencing of mycorrhizal fungi provides insights into the early evolution of symbiotic traits.</title>
        <authorList>
            <person name="Miyauchi S."/>
            <person name="Kiss E."/>
            <person name="Kuo A."/>
            <person name="Drula E."/>
            <person name="Kohler A."/>
            <person name="Sanchez-Garcia M."/>
            <person name="Morin E."/>
            <person name="Andreopoulos B."/>
            <person name="Barry K.W."/>
            <person name="Bonito G."/>
            <person name="Buee M."/>
            <person name="Carver A."/>
            <person name="Chen C."/>
            <person name="Cichocki N."/>
            <person name="Clum A."/>
            <person name="Culley D."/>
            <person name="Crous P.W."/>
            <person name="Fauchery L."/>
            <person name="Girlanda M."/>
            <person name="Hayes R.D."/>
            <person name="Keri Z."/>
            <person name="LaButti K."/>
            <person name="Lipzen A."/>
            <person name="Lombard V."/>
            <person name="Magnuson J."/>
            <person name="Maillard F."/>
            <person name="Murat C."/>
            <person name="Nolan M."/>
            <person name="Ohm R.A."/>
            <person name="Pangilinan J."/>
            <person name="Pereira M.F."/>
            <person name="Perotto S."/>
            <person name="Peter M."/>
            <person name="Pfister S."/>
            <person name="Riley R."/>
            <person name="Sitrit Y."/>
            <person name="Stielow J.B."/>
            <person name="Szollosi G."/>
            <person name="Zifcakova L."/>
            <person name="Stursova M."/>
            <person name="Spatafora J.W."/>
            <person name="Tedersoo L."/>
            <person name="Vaario L.M."/>
            <person name="Yamada A."/>
            <person name="Yan M."/>
            <person name="Wang P."/>
            <person name="Xu J."/>
            <person name="Bruns T."/>
            <person name="Baldrian P."/>
            <person name="Vilgalys R."/>
            <person name="Dunand C."/>
            <person name="Henrissat B."/>
            <person name="Grigoriev I.V."/>
            <person name="Hibbett D."/>
            <person name="Nagy L.G."/>
            <person name="Martin F.M."/>
        </authorList>
    </citation>
    <scope>NUCLEOTIDE SEQUENCE</scope>
    <source>
        <strain evidence="1">P2</strain>
    </source>
</reference>
<dbReference type="Proteomes" id="UP000886501">
    <property type="component" value="Unassembled WGS sequence"/>
</dbReference>
<gene>
    <name evidence="1" type="ORF">BDM02DRAFT_3131083</name>
</gene>
<evidence type="ECO:0000313" key="2">
    <source>
        <dbReference type="Proteomes" id="UP000886501"/>
    </source>
</evidence>
<dbReference type="EMBL" id="MU118091">
    <property type="protein sequence ID" value="KAF9645407.1"/>
    <property type="molecule type" value="Genomic_DNA"/>
</dbReference>
<name>A0ACB6Z796_THEGA</name>
<keyword evidence="2" id="KW-1185">Reference proteome</keyword>
<sequence>MPTLVHLCLLLIAFSTLVSSERLPSLIEPAVYNNCSGDYPLPLPSGAASTPFFKPQIRVNPLQINNNGTGWEEWLFLAHNRLADGSELVYSYKWALGDPTSANVSRHAFVAWAYFPNGTFYHQVVHDVFEYEERVDGSFTYSIANNHLTWDPARELWNTSISVGGWIIESSSANTELTLPFCGPGADFEDGHQKMTWKAHHVNTIFNFVDFAGGVTLYQEVNMTGVVWVNGSSRAIAGGVGIVEVYHR</sequence>
<organism evidence="1 2">
    <name type="scientific">Thelephora ganbajun</name>
    <name type="common">Ganba fungus</name>
    <dbReference type="NCBI Taxonomy" id="370292"/>
    <lineage>
        <taxon>Eukaryota</taxon>
        <taxon>Fungi</taxon>
        <taxon>Dikarya</taxon>
        <taxon>Basidiomycota</taxon>
        <taxon>Agaricomycotina</taxon>
        <taxon>Agaricomycetes</taxon>
        <taxon>Thelephorales</taxon>
        <taxon>Thelephoraceae</taxon>
        <taxon>Thelephora</taxon>
    </lineage>
</organism>
<proteinExistence type="predicted"/>